<comment type="caution">
    <text evidence="4">The sequence shown here is derived from an EMBL/GenBank/DDBJ whole genome shotgun (WGS) entry which is preliminary data.</text>
</comment>
<evidence type="ECO:0000256" key="1">
    <source>
        <dbReference type="ARBA" id="ARBA00022801"/>
    </source>
</evidence>
<protein>
    <submittedName>
        <fullName evidence="4">Phosphoglycerate mutase</fullName>
    </submittedName>
</protein>
<name>A0A0R1V0X0_9LACO</name>
<dbReference type="GO" id="GO:0005829">
    <property type="term" value="C:cytosol"/>
    <property type="evidence" value="ECO:0007669"/>
    <property type="project" value="TreeGrafter"/>
</dbReference>
<dbReference type="GO" id="GO:0004331">
    <property type="term" value="F:fructose-2,6-bisphosphate 2-phosphatase activity"/>
    <property type="evidence" value="ECO:0007669"/>
    <property type="project" value="TreeGrafter"/>
</dbReference>
<feature type="binding site" evidence="2">
    <location>
        <begin position="68"/>
        <end position="71"/>
    </location>
    <ligand>
        <name>substrate</name>
    </ligand>
</feature>
<dbReference type="InterPro" id="IPR013078">
    <property type="entry name" value="His_Pase_superF_clade-1"/>
</dbReference>
<gene>
    <name evidence="4" type="ORF">FD50_GL001959</name>
</gene>
<proteinExistence type="predicted"/>
<dbReference type="InterPro" id="IPR051695">
    <property type="entry name" value="Phosphoglycerate_Mutase"/>
</dbReference>
<feature type="binding site" evidence="2">
    <location>
        <position position="39"/>
    </location>
    <ligand>
        <name>substrate</name>
    </ligand>
</feature>
<dbReference type="STRING" id="1423801.FD50_GL001959"/>
<reference evidence="4 5" key="1">
    <citation type="journal article" date="2015" name="Genome Announc.">
        <title>Expanding the biotechnology potential of lactobacilli through comparative genomics of 213 strains and associated genera.</title>
        <authorList>
            <person name="Sun Z."/>
            <person name="Harris H.M."/>
            <person name="McCann A."/>
            <person name="Guo C."/>
            <person name="Argimon S."/>
            <person name="Zhang W."/>
            <person name="Yang X."/>
            <person name="Jeffery I.B."/>
            <person name="Cooney J.C."/>
            <person name="Kagawa T.F."/>
            <person name="Liu W."/>
            <person name="Song Y."/>
            <person name="Salvetti E."/>
            <person name="Wrobel A."/>
            <person name="Rasinkangas P."/>
            <person name="Parkhill J."/>
            <person name="Rea M.C."/>
            <person name="O'Sullivan O."/>
            <person name="Ritari J."/>
            <person name="Douillard F.P."/>
            <person name="Paul Ross R."/>
            <person name="Yang R."/>
            <person name="Briner A.E."/>
            <person name="Felis G.E."/>
            <person name="de Vos W.M."/>
            <person name="Barrangou R."/>
            <person name="Klaenhammer T.R."/>
            <person name="Caufield P.W."/>
            <person name="Cui Y."/>
            <person name="Zhang H."/>
            <person name="O'Toole P.W."/>
        </authorList>
    </citation>
    <scope>NUCLEOTIDE SEQUENCE [LARGE SCALE GENOMIC DNA]</scope>
    <source>
        <strain evidence="4 5">DSM 16230</strain>
    </source>
</reference>
<dbReference type="PANTHER" id="PTHR46517:SF1">
    <property type="entry name" value="FRUCTOSE-2,6-BISPHOSPHATASE TIGAR"/>
    <property type="match status" value="1"/>
</dbReference>
<dbReference type="SUPFAM" id="SSF53254">
    <property type="entry name" value="Phosphoglycerate mutase-like"/>
    <property type="match status" value="1"/>
</dbReference>
<evidence type="ECO:0000256" key="3">
    <source>
        <dbReference type="PIRSR" id="PIRSR613078-3"/>
    </source>
</evidence>
<dbReference type="GO" id="GO:0043456">
    <property type="term" value="P:regulation of pentose-phosphate shunt"/>
    <property type="evidence" value="ECO:0007669"/>
    <property type="project" value="TreeGrafter"/>
</dbReference>
<dbReference type="Proteomes" id="UP000051166">
    <property type="component" value="Unassembled WGS sequence"/>
</dbReference>
<accession>A0A0R1V0X0</accession>
<dbReference type="EMBL" id="AZFQ01000054">
    <property type="protein sequence ID" value="KRL97011.1"/>
    <property type="molecule type" value="Genomic_DNA"/>
</dbReference>
<dbReference type="PANTHER" id="PTHR46517">
    <property type="entry name" value="FRUCTOSE-2,6-BISPHOSPHATASE TIGAR"/>
    <property type="match status" value="1"/>
</dbReference>
<organism evidence="4 5">
    <name type="scientific">Liquorilactobacillus satsumensis DSM 16230 = JCM 12392</name>
    <dbReference type="NCBI Taxonomy" id="1423801"/>
    <lineage>
        <taxon>Bacteria</taxon>
        <taxon>Bacillati</taxon>
        <taxon>Bacillota</taxon>
        <taxon>Bacilli</taxon>
        <taxon>Lactobacillales</taxon>
        <taxon>Lactobacillaceae</taxon>
        <taxon>Liquorilactobacillus</taxon>
    </lineage>
</organism>
<keyword evidence="1" id="KW-0378">Hydrolase</keyword>
<evidence type="ECO:0000313" key="5">
    <source>
        <dbReference type="Proteomes" id="UP000051166"/>
    </source>
</evidence>
<evidence type="ECO:0000256" key="2">
    <source>
        <dbReference type="PIRSR" id="PIRSR613078-2"/>
    </source>
</evidence>
<keyword evidence="5" id="KW-1185">Reference proteome</keyword>
<dbReference type="AlphaFoldDB" id="A0A0R1V0X0"/>
<dbReference type="Gene3D" id="3.40.50.1240">
    <property type="entry name" value="Phosphoglycerate mutase-like"/>
    <property type="match status" value="1"/>
</dbReference>
<feature type="site" description="Transition state stabilizer" evidence="3">
    <location>
        <position position="152"/>
    </location>
</feature>
<dbReference type="GO" id="GO:0045820">
    <property type="term" value="P:negative regulation of glycolytic process"/>
    <property type="evidence" value="ECO:0007669"/>
    <property type="project" value="TreeGrafter"/>
</dbReference>
<dbReference type="CDD" id="cd07067">
    <property type="entry name" value="HP_PGM_like"/>
    <property type="match status" value="1"/>
</dbReference>
<dbReference type="PATRIC" id="fig|1423801.4.peg.2003"/>
<sequence>MQGWCDSPLTQKGIIDAHKAGAHLADKDFANIYHSDTMRAQNTCKIIMSENQLAADLPQPVTLSNFREQSYGYFEGNDSNQTWLMVGATRQCRNYEEIITRYSINDSRDFMKETDPFNDAENNAEYWKRIDAGFDYLNAHQAPGSNALVVSHGTTIRSIVSRFAPEIDVVSVGPKNGSVTKMIVTGKKVEIVYFNHYLDTQEY</sequence>
<evidence type="ECO:0000313" key="4">
    <source>
        <dbReference type="EMBL" id="KRL97011.1"/>
    </source>
</evidence>
<dbReference type="InterPro" id="IPR029033">
    <property type="entry name" value="His_PPase_superfam"/>
</dbReference>
<dbReference type="Pfam" id="PF00300">
    <property type="entry name" value="His_Phos_1"/>
    <property type="match status" value="1"/>
</dbReference>